<dbReference type="PANTHER" id="PTHR22683">
    <property type="entry name" value="SPORULATION PROTEIN RELATED"/>
    <property type="match status" value="1"/>
</dbReference>
<dbReference type="Pfam" id="PF09397">
    <property type="entry name" value="FtsK_gamma"/>
    <property type="match status" value="1"/>
</dbReference>
<dbReference type="Pfam" id="PF17854">
    <property type="entry name" value="FtsK_alpha"/>
    <property type="match status" value="1"/>
</dbReference>
<feature type="compositionally biased region" description="Basic residues" evidence="9">
    <location>
        <begin position="1"/>
        <end position="12"/>
    </location>
</feature>
<feature type="transmembrane region" description="Helical" evidence="10">
    <location>
        <begin position="36"/>
        <end position="55"/>
    </location>
</feature>
<evidence type="ECO:0000256" key="10">
    <source>
        <dbReference type="SAM" id="Phobius"/>
    </source>
</evidence>
<dbReference type="PANTHER" id="PTHR22683:SF41">
    <property type="entry name" value="DNA TRANSLOCASE FTSK"/>
    <property type="match status" value="1"/>
</dbReference>
<dbReference type="Gene3D" id="1.10.10.10">
    <property type="entry name" value="Winged helix-like DNA-binding domain superfamily/Winged helix DNA-binding domain"/>
    <property type="match status" value="1"/>
</dbReference>
<dbReference type="Gene3D" id="3.40.50.300">
    <property type="entry name" value="P-loop containing nucleotide triphosphate hydrolases"/>
    <property type="match status" value="1"/>
</dbReference>
<comment type="caution">
    <text evidence="12">The sequence shown here is derived from an EMBL/GenBank/DDBJ whole genome shotgun (WGS) entry which is preliminary data.</text>
</comment>
<dbReference type="SMART" id="SM00843">
    <property type="entry name" value="Ftsk_gamma"/>
    <property type="match status" value="1"/>
</dbReference>
<evidence type="ECO:0000259" key="11">
    <source>
        <dbReference type="PROSITE" id="PS50901"/>
    </source>
</evidence>
<evidence type="ECO:0000256" key="6">
    <source>
        <dbReference type="ARBA" id="ARBA00023125"/>
    </source>
</evidence>
<dbReference type="GO" id="GO:0007059">
    <property type="term" value="P:chromosome segregation"/>
    <property type="evidence" value="ECO:0007669"/>
    <property type="project" value="UniProtKB-KW"/>
</dbReference>
<keyword evidence="5 7" id="KW-0067">ATP-binding</keyword>
<gene>
    <name evidence="12" type="primary">spoIIIE</name>
    <name evidence="12" type="ORF">GCM10007425_15890</name>
</gene>
<dbReference type="InterPro" id="IPR018541">
    <property type="entry name" value="Ftsk_gamma"/>
</dbReference>
<evidence type="ECO:0000256" key="1">
    <source>
        <dbReference type="ARBA" id="ARBA00004141"/>
    </source>
</evidence>
<proteinExistence type="inferred from homology"/>
<keyword evidence="10" id="KW-0812">Transmembrane</keyword>
<keyword evidence="8" id="KW-0175">Coiled coil</keyword>
<feature type="binding site" evidence="7">
    <location>
        <begin position="447"/>
        <end position="454"/>
    </location>
    <ligand>
        <name>ATP</name>
        <dbReference type="ChEBI" id="CHEBI:30616"/>
    </ligand>
</feature>
<feature type="transmembrane region" description="Helical" evidence="10">
    <location>
        <begin position="182"/>
        <end position="205"/>
    </location>
</feature>
<keyword evidence="4" id="KW-0159">Chromosome partition</keyword>
<dbReference type="Pfam" id="PF01580">
    <property type="entry name" value="FtsK_SpoIIIE"/>
    <property type="match status" value="1"/>
</dbReference>
<accession>A0A917LGZ1</accession>
<dbReference type="CDD" id="cd01127">
    <property type="entry name" value="TrwB_TraG_TraD_VirD4"/>
    <property type="match status" value="1"/>
</dbReference>
<dbReference type="InterPro" id="IPR003593">
    <property type="entry name" value="AAA+_ATPase"/>
</dbReference>
<feature type="transmembrane region" description="Helical" evidence="10">
    <location>
        <begin position="67"/>
        <end position="91"/>
    </location>
</feature>
<feature type="region of interest" description="Disordered" evidence="9">
    <location>
        <begin position="1"/>
        <end position="26"/>
    </location>
</feature>
<dbReference type="InterPro" id="IPR036390">
    <property type="entry name" value="WH_DNA-bd_sf"/>
</dbReference>
<name>A0A917LGZ1_9BACI</name>
<dbReference type="PROSITE" id="PS50901">
    <property type="entry name" value="FTSK"/>
    <property type="match status" value="1"/>
</dbReference>
<comment type="similarity">
    <text evidence="2">Belongs to the FtsK/SpoIIIE/SftA family.</text>
</comment>
<dbReference type="InterPro" id="IPR002543">
    <property type="entry name" value="FtsK_dom"/>
</dbReference>
<dbReference type="GO" id="GO:0003677">
    <property type="term" value="F:DNA binding"/>
    <property type="evidence" value="ECO:0007669"/>
    <property type="project" value="UniProtKB-KW"/>
</dbReference>
<dbReference type="EMBL" id="BMJT01000004">
    <property type="protein sequence ID" value="GGG22272.1"/>
    <property type="molecule type" value="Genomic_DNA"/>
</dbReference>
<reference evidence="12" key="2">
    <citation type="submission" date="2020-09" db="EMBL/GenBank/DDBJ databases">
        <authorList>
            <person name="Sun Q."/>
            <person name="Zhou Y."/>
        </authorList>
    </citation>
    <scope>NUCLEOTIDE SEQUENCE</scope>
    <source>
        <strain evidence="12">CGMCC 1.15760</strain>
    </source>
</reference>
<sequence>MVQKRPVRKKTTKTSPKTTTAKKPPQKTKWDSLWQVIMYEVIGITLITAAIIGFFEFGIVGRFLKTVGLFLFGNSYLVIPIAMIIMAFYLMVKQQKIQWNTPVFIGITLITISFLMWSHSLFYTQFIDVPSASSNSVIKETWRALIDKQGIVLRSGALGGGMIGALLFAIMHILFDTTGTKLIAWVTFFIGLIVLTGKTIMPILAEKLKQFDLKMPSIKSLAIFQRGERAPKEQKANSKEVQQPVERVKRRSVKEVVQEEKITPIISDFKKNIEPDQEVQEEMILPTVTQENADYQLPPMALLQAPVEHDQSKDYEQLQANAKKLEDTLKSFGVDAKVTEVHLGPAVTKYEILPAIGVKVSKIVSLQDDLALALAAKDIRMEAPIPGKSAIGIEVPNHSVAMVTLREVVQGIDANVEKKLLVGLGRDITGAAITAELNKMPHLLVAGSTGSGKSVCINGIITSLLMRTAPHEVKMMMIDPKMVELNVYNGIPHLLAPVVTDARKAAQALKKVVDEMERRYDLFAHTNTRNIEGYNNYVANYTPKEDEPGLNRLPFIVVIVDELADLMMVASREVEDAIMRLAQMARAAGIHLIIATQRPSVDVITGIIKANIPSRIAFAVSSAVDSRTILDAGGAERLLGRGDMLFLPSGASKPTRIQGAFLSDQEVEQVVNHVIAQQKAQYEEKMIPTEEEAAFEDADELYPEALVLVVQSQNASTSMLQRKFSIGYARAARIMDQLEERGVIGPPRGSRGREVLMQQLDE</sequence>
<evidence type="ECO:0000313" key="12">
    <source>
        <dbReference type="EMBL" id="GGG22272.1"/>
    </source>
</evidence>
<feature type="region of interest" description="Disordered" evidence="9">
    <location>
        <begin position="742"/>
        <end position="762"/>
    </location>
</feature>
<dbReference type="GO" id="GO:0016020">
    <property type="term" value="C:membrane"/>
    <property type="evidence" value="ECO:0007669"/>
    <property type="project" value="UniProtKB-SubCell"/>
</dbReference>
<dbReference type="InterPro" id="IPR050206">
    <property type="entry name" value="FtsK/SpoIIIE/SftA"/>
</dbReference>
<evidence type="ECO:0000256" key="8">
    <source>
        <dbReference type="SAM" id="Coils"/>
    </source>
</evidence>
<dbReference type="Gene3D" id="3.30.980.40">
    <property type="match status" value="1"/>
</dbReference>
<keyword evidence="10" id="KW-0472">Membrane</keyword>
<dbReference type="SMART" id="SM00382">
    <property type="entry name" value="AAA"/>
    <property type="match status" value="1"/>
</dbReference>
<evidence type="ECO:0000256" key="3">
    <source>
        <dbReference type="ARBA" id="ARBA00022741"/>
    </source>
</evidence>
<comment type="subcellular location">
    <subcellularLocation>
        <location evidence="1">Membrane</location>
        <topology evidence="1">Multi-pass membrane protein</topology>
    </subcellularLocation>
</comment>
<evidence type="ECO:0000256" key="7">
    <source>
        <dbReference type="PROSITE-ProRule" id="PRU00289"/>
    </source>
</evidence>
<dbReference type="GO" id="GO:0005524">
    <property type="term" value="F:ATP binding"/>
    <property type="evidence" value="ECO:0007669"/>
    <property type="project" value="UniProtKB-UniRule"/>
</dbReference>
<dbReference type="InterPro" id="IPR027417">
    <property type="entry name" value="P-loop_NTPase"/>
</dbReference>
<dbReference type="InterPro" id="IPR041027">
    <property type="entry name" value="FtsK_alpha"/>
</dbReference>
<feature type="transmembrane region" description="Helical" evidence="10">
    <location>
        <begin position="151"/>
        <end position="175"/>
    </location>
</feature>
<keyword evidence="13" id="KW-1185">Reference proteome</keyword>
<evidence type="ECO:0000313" key="13">
    <source>
        <dbReference type="Proteomes" id="UP000616608"/>
    </source>
</evidence>
<evidence type="ECO:0000256" key="5">
    <source>
        <dbReference type="ARBA" id="ARBA00022840"/>
    </source>
</evidence>
<organism evidence="12 13">
    <name type="scientific">Lysinibacillus alkalisoli</name>
    <dbReference type="NCBI Taxonomy" id="1911548"/>
    <lineage>
        <taxon>Bacteria</taxon>
        <taxon>Bacillati</taxon>
        <taxon>Bacillota</taxon>
        <taxon>Bacilli</taxon>
        <taxon>Bacillales</taxon>
        <taxon>Bacillaceae</taxon>
        <taxon>Lysinibacillus</taxon>
    </lineage>
</organism>
<keyword evidence="6" id="KW-0238">DNA-binding</keyword>
<protein>
    <submittedName>
        <fullName evidence="12">DNA translocase SpoIIIE</fullName>
    </submittedName>
</protein>
<feature type="coiled-coil region" evidence="8">
    <location>
        <begin position="308"/>
        <end position="335"/>
    </location>
</feature>
<evidence type="ECO:0000256" key="4">
    <source>
        <dbReference type="ARBA" id="ARBA00022829"/>
    </source>
</evidence>
<reference evidence="12" key="1">
    <citation type="journal article" date="2014" name="Int. J. Syst. Evol. Microbiol.">
        <title>Complete genome sequence of Corynebacterium casei LMG S-19264T (=DSM 44701T), isolated from a smear-ripened cheese.</title>
        <authorList>
            <consortium name="US DOE Joint Genome Institute (JGI-PGF)"/>
            <person name="Walter F."/>
            <person name="Albersmeier A."/>
            <person name="Kalinowski J."/>
            <person name="Ruckert C."/>
        </authorList>
    </citation>
    <scope>NUCLEOTIDE SEQUENCE</scope>
    <source>
        <strain evidence="12">CGMCC 1.15760</strain>
    </source>
</reference>
<dbReference type="AlphaFoldDB" id="A0A917LGZ1"/>
<feature type="domain" description="FtsK" evidence="11">
    <location>
        <begin position="430"/>
        <end position="627"/>
    </location>
</feature>
<evidence type="ECO:0000256" key="2">
    <source>
        <dbReference type="ARBA" id="ARBA00006474"/>
    </source>
</evidence>
<feature type="transmembrane region" description="Helical" evidence="10">
    <location>
        <begin position="103"/>
        <end position="123"/>
    </location>
</feature>
<dbReference type="Proteomes" id="UP000616608">
    <property type="component" value="Unassembled WGS sequence"/>
</dbReference>
<keyword evidence="3 7" id="KW-0547">Nucleotide-binding</keyword>
<dbReference type="InterPro" id="IPR036388">
    <property type="entry name" value="WH-like_DNA-bd_sf"/>
</dbReference>
<keyword evidence="10" id="KW-1133">Transmembrane helix</keyword>
<evidence type="ECO:0000256" key="9">
    <source>
        <dbReference type="SAM" id="MobiDB-lite"/>
    </source>
</evidence>
<dbReference type="SUPFAM" id="SSF52540">
    <property type="entry name" value="P-loop containing nucleoside triphosphate hydrolases"/>
    <property type="match status" value="1"/>
</dbReference>
<dbReference type="SUPFAM" id="SSF46785">
    <property type="entry name" value="Winged helix' DNA-binding domain"/>
    <property type="match status" value="1"/>
</dbReference>
<feature type="compositionally biased region" description="Low complexity" evidence="9">
    <location>
        <begin position="13"/>
        <end position="23"/>
    </location>
</feature>